<gene>
    <name evidence="3" type="ORF">FE392_18350</name>
</gene>
<evidence type="ECO:0000313" key="4">
    <source>
        <dbReference type="Proteomes" id="UP001271890"/>
    </source>
</evidence>
<dbReference type="Pfam" id="PF11195">
    <property type="entry name" value="Tad2-like"/>
    <property type="match status" value="1"/>
</dbReference>
<feature type="domain" description="DUF7823" evidence="2">
    <location>
        <begin position="132"/>
        <end position="248"/>
    </location>
</feature>
<dbReference type="Proteomes" id="UP001271890">
    <property type="component" value="Unassembled WGS sequence"/>
</dbReference>
<evidence type="ECO:0000313" key="3">
    <source>
        <dbReference type="EMBL" id="MDX7989246.1"/>
    </source>
</evidence>
<feature type="domain" description="Thoeris anti-defense 2-like" evidence="1">
    <location>
        <begin position="32"/>
        <end position="95"/>
    </location>
</feature>
<proteinExistence type="predicted"/>
<name>A0ABU4SEU6_9GAMM</name>
<dbReference type="RefSeq" id="WP_319931616.1">
    <property type="nucleotide sequence ID" value="NZ_VCDN01000109.1"/>
</dbReference>
<dbReference type="InterPro" id="IPR056725">
    <property type="entry name" value="DUF7823"/>
</dbReference>
<organism evidence="3 4">
    <name type="scientific">Xenorhabdus santafensis</name>
    <dbReference type="NCBI Taxonomy" id="2582833"/>
    <lineage>
        <taxon>Bacteria</taxon>
        <taxon>Pseudomonadati</taxon>
        <taxon>Pseudomonadota</taxon>
        <taxon>Gammaproteobacteria</taxon>
        <taxon>Enterobacterales</taxon>
        <taxon>Morganellaceae</taxon>
        <taxon>Xenorhabdus</taxon>
    </lineage>
</organism>
<comment type="caution">
    <text evidence="3">The sequence shown here is derived from an EMBL/GenBank/DDBJ whole genome shotgun (WGS) entry which is preliminary data.</text>
</comment>
<protein>
    <submittedName>
        <fullName evidence="3">DUF2829 domain-containing protein</fullName>
    </submittedName>
</protein>
<reference evidence="4" key="1">
    <citation type="journal article" date="2024" name="Toxins">
        <title>Genome Sequence Analysis of Native Xenorhabdus Strains Isolated from Entomopathogenic Nematodes in Argentina.</title>
        <authorList>
            <person name="Palma L."/>
            <person name="Frizzo L."/>
            <person name="Kaiser S."/>
            <person name="Berry C."/>
            <person name="Caballero P."/>
            <person name="Bode H.B."/>
            <person name="Del Valle E.E."/>
        </authorList>
    </citation>
    <scope>NUCLEOTIDE SEQUENCE [LARGE SCALE GENOMIC DNA]</scope>
    <source>
        <strain evidence="4">12</strain>
    </source>
</reference>
<dbReference type="InterPro" id="IPR021361">
    <property type="entry name" value="Tad2-like_dom"/>
</dbReference>
<dbReference type="Pfam" id="PF25136">
    <property type="entry name" value="DUF7823"/>
    <property type="match status" value="1"/>
</dbReference>
<evidence type="ECO:0000259" key="2">
    <source>
        <dbReference type="Pfam" id="PF25136"/>
    </source>
</evidence>
<accession>A0ABU4SEU6</accession>
<keyword evidence="4" id="KW-1185">Reference proteome</keyword>
<sequence length="251" mass="29442">MSEVNKLDDKQCPFDPDQYKVKINDTVAPFSSYPWAMIQVYLGKKVYRNNWNFPVEYVRLAGLPDNDPYIEKYTPNNPIHWQPTQEDMLACDWNLMDCMLSFELTSGSGTYNNPSLPHEPVAWGYIRNIDWGHHFGELNKEKNNVTDIEKIWCFLLNNGVIFFDVRTKPNKENRQNVIDLFQSNDLWITIDNIKYNLGKSTPTLYPNTSNNENYDFEFKYQNQDAKKIGILLQQMQQTGQPKNFCLDWAGK</sequence>
<dbReference type="EMBL" id="VCDN01000109">
    <property type="protein sequence ID" value="MDX7989246.1"/>
    <property type="molecule type" value="Genomic_DNA"/>
</dbReference>
<evidence type="ECO:0000259" key="1">
    <source>
        <dbReference type="Pfam" id="PF11195"/>
    </source>
</evidence>